<comment type="caution">
    <text evidence="1">The sequence shown here is derived from an EMBL/GenBank/DDBJ whole genome shotgun (WGS) entry which is preliminary data.</text>
</comment>
<sequence>MTNLIDTRNVEAISALTRAMANAIALSNVGDASLQLQDLRITFASPPPVAVPLGTADACVLRRNEQSVDIEAHLLNSGGELIASATGRLESLDRLVARSAVPKKRGFLATAWSTLEAMSA</sequence>
<dbReference type="EMBL" id="QRBF01000008">
    <property type="protein sequence ID" value="RDS81006.1"/>
    <property type="molecule type" value="Genomic_DNA"/>
</dbReference>
<evidence type="ECO:0000313" key="2">
    <source>
        <dbReference type="Proteomes" id="UP000255334"/>
    </source>
</evidence>
<accession>A0A370WY78</accession>
<keyword evidence="2" id="KW-1185">Reference proteome</keyword>
<evidence type="ECO:0000313" key="1">
    <source>
        <dbReference type="EMBL" id="RDS81006.1"/>
    </source>
</evidence>
<evidence type="ECO:0008006" key="3">
    <source>
        <dbReference type="Google" id="ProtNLM"/>
    </source>
</evidence>
<name>A0A370WY78_9GAMM</name>
<dbReference type="RefSeq" id="WP_115479534.1">
    <property type="nucleotide sequence ID" value="NZ_QRBF01000008.1"/>
</dbReference>
<proteinExistence type="predicted"/>
<organism evidence="1 2">
    <name type="scientific">Dyella psychrodurans</name>
    <dbReference type="NCBI Taxonomy" id="1927960"/>
    <lineage>
        <taxon>Bacteria</taxon>
        <taxon>Pseudomonadati</taxon>
        <taxon>Pseudomonadota</taxon>
        <taxon>Gammaproteobacteria</taxon>
        <taxon>Lysobacterales</taxon>
        <taxon>Rhodanobacteraceae</taxon>
        <taxon>Dyella</taxon>
    </lineage>
</organism>
<protein>
    <recommendedName>
        <fullName evidence="3">Thioesterase domain-containing protein</fullName>
    </recommendedName>
</protein>
<dbReference type="Gene3D" id="3.10.129.10">
    <property type="entry name" value="Hotdog Thioesterase"/>
    <property type="match status" value="1"/>
</dbReference>
<dbReference type="AlphaFoldDB" id="A0A370WY78"/>
<gene>
    <name evidence="1" type="ORF">DWU99_18310</name>
</gene>
<reference evidence="1 2" key="1">
    <citation type="submission" date="2018-07" db="EMBL/GenBank/DDBJ databases">
        <title>Dyella monticola sp. nov. and Dyella psychrodurans sp. nov. isolated from monsoon evergreen broad-leaved forest soil of Dinghu Mountain, China.</title>
        <authorList>
            <person name="Gao Z."/>
            <person name="Qiu L."/>
        </authorList>
    </citation>
    <scope>NUCLEOTIDE SEQUENCE [LARGE SCALE GENOMIC DNA]</scope>
    <source>
        <strain evidence="1 2">4MSK11</strain>
    </source>
</reference>
<dbReference type="Proteomes" id="UP000255334">
    <property type="component" value="Unassembled WGS sequence"/>
</dbReference>